<dbReference type="InterPro" id="IPR003006">
    <property type="entry name" value="Ig/MHC_CS"/>
</dbReference>
<dbReference type="InterPro" id="IPR007110">
    <property type="entry name" value="Ig-like_dom"/>
</dbReference>
<dbReference type="Pfam" id="PF07654">
    <property type="entry name" value="C1-set"/>
    <property type="match status" value="1"/>
</dbReference>
<dbReference type="PROSITE" id="PS00290">
    <property type="entry name" value="IG_MHC"/>
    <property type="match status" value="1"/>
</dbReference>
<dbReference type="Ensembl" id="ENSMMDT00005036749.1">
    <property type="protein sequence ID" value="ENSMMDP00005035965.1"/>
    <property type="gene ID" value="ENSMMDG00005016860.1"/>
</dbReference>
<feature type="transmembrane region" description="Helical" evidence="2">
    <location>
        <begin position="412"/>
        <end position="433"/>
    </location>
</feature>
<reference evidence="4" key="2">
    <citation type="submission" date="2025-08" db="UniProtKB">
        <authorList>
            <consortium name="Ensembl"/>
        </authorList>
    </citation>
    <scope>IDENTIFICATION</scope>
</reference>
<evidence type="ECO:0000313" key="5">
    <source>
        <dbReference type="Proteomes" id="UP000472263"/>
    </source>
</evidence>
<dbReference type="InParanoid" id="A0A667YZ70"/>
<accession>A0A667YZ70</accession>
<proteinExistence type="predicted"/>
<dbReference type="PROSITE" id="PS50835">
    <property type="entry name" value="IG_LIKE"/>
    <property type="match status" value="2"/>
</dbReference>
<dbReference type="InterPro" id="IPR013783">
    <property type="entry name" value="Ig-like_fold"/>
</dbReference>
<keyword evidence="5" id="KW-1185">Reference proteome</keyword>
<evidence type="ECO:0000256" key="2">
    <source>
        <dbReference type="SAM" id="Phobius"/>
    </source>
</evidence>
<dbReference type="PANTHER" id="PTHR23411">
    <property type="entry name" value="TAPASIN"/>
    <property type="match status" value="1"/>
</dbReference>
<organism evidence="4 5">
    <name type="scientific">Myripristis murdjan</name>
    <name type="common">pinecone soldierfish</name>
    <dbReference type="NCBI Taxonomy" id="586833"/>
    <lineage>
        <taxon>Eukaryota</taxon>
        <taxon>Metazoa</taxon>
        <taxon>Chordata</taxon>
        <taxon>Craniata</taxon>
        <taxon>Vertebrata</taxon>
        <taxon>Euteleostomi</taxon>
        <taxon>Actinopterygii</taxon>
        <taxon>Neopterygii</taxon>
        <taxon>Teleostei</taxon>
        <taxon>Neoteleostei</taxon>
        <taxon>Acanthomorphata</taxon>
        <taxon>Holocentriformes</taxon>
        <taxon>Holocentridae</taxon>
        <taxon>Myripristis</taxon>
    </lineage>
</organism>
<reference evidence="4" key="1">
    <citation type="submission" date="2019-06" db="EMBL/GenBank/DDBJ databases">
        <authorList>
            <consortium name="Wellcome Sanger Institute Data Sharing"/>
        </authorList>
    </citation>
    <scope>NUCLEOTIDE SEQUENCE [LARGE SCALE GENOMIC DNA]</scope>
</reference>
<keyword evidence="2" id="KW-0472">Membrane</keyword>
<sequence length="447" mass="50318">MKTNKQINKNATATVTDVKVIKRIQNTFWQWLHCVDQMPWLPCQFFDEHIFVNHENHTETQFIHKDTVLQFGKKGDAPVNPHAITFLVTGSKLDLRDYVQGVGAERLDCELRWFSTEGIQLRWPSHGAQEYDCWFRCTLKHTAGHFTVNAFLRHTPAQRPSDQQDYRSRPAIGDRDLLPTSVAMVLQTLSPSVLPALSSQQKLHCQFAIDHKGPNAQVEWHRQTRGERLLLFSHASRSGQTKGSGVGLKALVGGDASFTLPLVKLNSEGTYICSVSVPPLLGSVDVTLHVQERPRVSLNVGSSLVLTDGTFQKVACEAEGYYPLDVEIVWYQEQPGASGKRVGAPLPKKVDNILLSSHKHNQEGTYSLSAFFYLQASLSQSGYQYTCTVSHQSLLVPIRKSFTLTVEEPTSWTFYFLIAGLLAVLCPMLCYWYKGERQGPHTKKMMQ</sequence>
<dbReference type="InterPro" id="IPR036179">
    <property type="entry name" value="Ig-like_dom_sf"/>
</dbReference>
<dbReference type="SMART" id="SM00407">
    <property type="entry name" value="IGc1"/>
    <property type="match status" value="1"/>
</dbReference>
<dbReference type="AlphaFoldDB" id="A0A667YZ70"/>
<name>A0A667YZ70_9TELE</name>
<keyword evidence="2" id="KW-1133">Transmembrane helix</keyword>
<keyword evidence="2" id="KW-0812">Transmembrane</keyword>
<feature type="domain" description="Ig-like" evidence="3">
    <location>
        <begin position="294"/>
        <end position="403"/>
    </location>
</feature>
<evidence type="ECO:0000313" key="4">
    <source>
        <dbReference type="Ensembl" id="ENSMMDP00005035965.1"/>
    </source>
</evidence>
<dbReference type="InterPro" id="IPR013106">
    <property type="entry name" value="Ig_V-set"/>
</dbReference>
<feature type="domain" description="Ig-like" evidence="3">
    <location>
        <begin position="179"/>
        <end position="287"/>
    </location>
</feature>
<dbReference type="SMART" id="SM00409">
    <property type="entry name" value="IG"/>
    <property type="match status" value="2"/>
</dbReference>
<dbReference type="SUPFAM" id="SSF48726">
    <property type="entry name" value="Immunoglobulin"/>
    <property type="match status" value="2"/>
</dbReference>
<dbReference type="GeneTree" id="ENSGT00940000165285"/>
<reference evidence="4" key="3">
    <citation type="submission" date="2025-09" db="UniProtKB">
        <authorList>
            <consortium name="Ensembl"/>
        </authorList>
    </citation>
    <scope>IDENTIFICATION</scope>
</reference>
<evidence type="ECO:0000259" key="3">
    <source>
        <dbReference type="PROSITE" id="PS50835"/>
    </source>
</evidence>
<dbReference type="Gene3D" id="2.60.40.10">
    <property type="entry name" value="Immunoglobulins"/>
    <property type="match status" value="2"/>
</dbReference>
<dbReference type="Pfam" id="PF07686">
    <property type="entry name" value="V-set"/>
    <property type="match status" value="1"/>
</dbReference>
<evidence type="ECO:0000256" key="1">
    <source>
        <dbReference type="ARBA" id="ARBA00023319"/>
    </source>
</evidence>
<dbReference type="InterPro" id="IPR050380">
    <property type="entry name" value="Immune_Resp_Modulators"/>
</dbReference>
<dbReference type="InterPro" id="IPR003597">
    <property type="entry name" value="Ig_C1-set"/>
</dbReference>
<dbReference type="InterPro" id="IPR003599">
    <property type="entry name" value="Ig_sub"/>
</dbReference>
<protein>
    <submittedName>
        <fullName evidence="4">Dehydrogenase/reductase (SDR family) member 13b.2</fullName>
    </submittedName>
</protein>
<dbReference type="Proteomes" id="UP000472263">
    <property type="component" value="Chromosome 13"/>
</dbReference>
<keyword evidence="1" id="KW-0393">Immunoglobulin domain</keyword>